<sequence length="142" mass="15253">MQALLIVSRFIAVLAGTFIVGSSLADIAGLVPHSEEMPSLASRVTSNVWPIFLGLALMAPQRHFLTAPRFFALLLAHLVLVAVVFHRVGEGLLSLEGFGWLDFALLAVAAIPVLSTISLWARRRSGTPPNNSFKPKPLRGSA</sequence>
<feature type="transmembrane region" description="Helical" evidence="1">
    <location>
        <begin position="70"/>
        <end position="88"/>
    </location>
</feature>
<reference evidence="2 3" key="1">
    <citation type="submission" date="2013-08" db="EMBL/GenBank/DDBJ databases">
        <title>Genome sequencing of Lysobacter.</title>
        <authorList>
            <person name="Zhang S."/>
            <person name="Wang G."/>
        </authorList>
    </citation>
    <scope>NUCLEOTIDE SEQUENCE [LARGE SCALE GENOMIC DNA]</scope>
    <source>
        <strain evidence="2 3">GH1-9</strain>
    </source>
</reference>
<keyword evidence="1" id="KW-1133">Transmembrane helix</keyword>
<name>A0A0A0EJQ9_9GAMM</name>
<comment type="caution">
    <text evidence="2">The sequence shown here is derived from an EMBL/GenBank/DDBJ whole genome shotgun (WGS) entry which is preliminary data.</text>
</comment>
<keyword evidence="3" id="KW-1185">Reference proteome</keyword>
<dbReference type="STRING" id="1385517.N800_13595"/>
<feature type="transmembrane region" description="Helical" evidence="1">
    <location>
        <begin position="41"/>
        <end position="58"/>
    </location>
</feature>
<accession>A0A0A0EJQ9</accession>
<dbReference type="EMBL" id="AVPU01000064">
    <property type="protein sequence ID" value="KGM51231.1"/>
    <property type="molecule type" value="Genomic_DNA"/>
</dbReference>
<organism evidence="2 3">
    <name type="scientific">Lysobacter daejeonensis GH1-9</name>
    <dbReference type="NCBI Taxonomy" id="1385517"/>
    <lineage>
        <taxon>Bacteria</taxon>
        <taxon>Pseudomonadati</taxon>
        <taxon>Pseudomonadota</taxon>
        <taxon>Gammaproteobacteria</taxon>
        <taxon>Lysobacterales</taxon>
        <taxon>Lysobacteraceae</taxon>
        <taxon>Aerolutibacter</taxon>
    </lineage>
</organism>
<evidence type="ECO:0000313" key="3">
    <source>
        <dbReference type="Proteomes" id="UP000029998"/>
    </source>
</evidence>
<dbReference type="AlphaFoldDB" id="A0A0A0EJQ9"/>
<feature type="transmembrane region" description="Helical" evidence="1">
    <location>
        <begin position="100"/>
        <end position="121"/>
    </location>
</feature>
<protein>
    <submittedName>
        <fullName evidence="2">Uncharacterized protein</fullName>
    </submittedName>
</protein>
<keyword evidence="1" id="KW-0812">Transmembrane</keyword>
<proteinExistence type="predicted"/>
<gene>
    <name evidence="2" type="ORF">N800_13595</name>
</gene>
<evidence type="ECO:0000256" key="1">
    <source>
        <dbReference type="SAM" id="Phobius"/>
    </source>
</evidence>
<keyword evidence="1" id="KW-0472">Membrane</keyword>
<evidence type="ECO:0000313" key="2">
    <source>
        <dbReference type="EMBL" id="KGM51231.1"/>
    </source>
</evidence>
<dbReference type="Proteomes" id="UP000029998">
    <property type="component" value="Unassembled WGS sequence"/>
</dbReference>